<dbReference type="Gene3D" id="3.40.50.450">
    <property type="match status" value="1"/>
</dbReference>
<dbReference type="InterPro" id="IPR036388">
    <property type="entry name" value="WH-like_DNA-bd_sf"/>
</dbReference>
<name>K1TKX9_9ZZZZ</name>
<accession>K1TKX9</accession>
<organism evidence="2">
    <name type="scientific">human gut metagenome</name>
    <dbReference type="NCBI Taxonomy" id="408170"/>
    <lineage>
        <taxon>unclassified sequences</taxon>
        <taxon>metagenomes</taxon>
        <taxon>organismal metagenomes</taxon>
    </lineage>
</organism>
<dbReference type="Gene3D" id="1.10.10.10">
    <property type="entry name" value="Winged helix-like DNA-binding domain superfamily/Winged helix DNA-binding domain"/>
    <property type="match status" value="1"/>
</dbReference>
<dbReference type="AlphaFoldDB" id="K1TKX9"/>
<reference evidence="2" key="1">
    <citation type="journal article" date="2013" name="Environ. Microbiol.">
        <title>Microbiota from the distal guts of lean and obese adolescents exhibit partial functional redundancy besides clear differences in community structure.</title>
        <authorList>
            <person name="Ferrer M."/>
            <person name="Ruiz A."/>
            <person name="Lanza F."/>
            <person name="Haange S.B."/>
            <person name="Oberbach A."/>
            <person name="Till H."/>
            <person name="Bargiela R."/>
            <person name="Campoy C."/>
            <person name="Segura M.T."/>
            <person name="Richter M."/>
            <person name="von Bergen M."/>
            <person name="Seifert J."/>
            <person name="Suarez A."/>
        </authorList>
    </citation>
    <scope>NUCLEOTIDE SEQUENCE</scope>
</reference>
<proteinExistence type="predicted"/>
<dbReference type="InterPro" id="IPR041614">
    <property type="entry name" value="DprA_WH"/>
</dbReference>
<sequence>MTVLPVPGRVTDESSIGCNRLIRDNKAALIQSAEEFVQIMGWAVAEQPARTEGIQRNLFPELTEEEELVVRILMRQGDLHINAMVVEADIPVNRMSALLFELEMKGVVKAMVGGVYHLLT</sequence>
<gene>
    <name evidence="2" type="ORF">LEA_07815</name>
</gene>
<dbReference type="Pfam" id="PF17782">
    <property type="entry name" value="WHD_DprA"/>
    <property type="match status" value="1"/>
</dbReference>
<protein>
    <submittedName>
        <fullName evidence="2">DNA processing protein DprA</fullName>
    </submittedName>
</protein>
<dbReference type="PANTHER" id="PTHR43022">
    <property type="entry name" value="PROTEIN SMF"/>
    <property type="match status" value="1"/>
</dbReference>
<dbReference type="EMBL" id="AJWY01005166">
    <property type="protein sequence ID" value="EKC70378.1"/>
    <property type="molecule type" value="Genomic_DNA"/>
</dbReference>
<evidence type="ECO:0000259" key="1">
    <source>
        <dbReference type="Pfam" id="PF17782"/>
    </source>
</evidence>
<dbReference type="GO" id="GO:0009294">
    <property type="term" value="P:DNA-mediated transformation"/>
    <property type="evidence" value="ECO:0007669"/>
    <property type="project" value="InterPro"/>
</dbReference>
<feature type="domain" description="DprA winged helix" evidence="1">
    <location>
        <begin position="61"/>
        <end position="114"/>
    </location>
</feature>
<dbReference type="InterPro" id="IPR003488">
    <property type="entry name" value="DprA"/>
</dbReference>
<comment type="caution">
    <text evidence="2">The sequence shown here is derived from an EMBL/GenBank/DDBJ whole genome shotgun (WGS) entry which is preliminary data.</text>
</comment>
<evidence type="ECO:0000313" key="2">
    <source>
        <dbReference type="EMBL" id="EKC70378.1"/>
    </source>
</evidence>
<dbReference type="PANTHER" id="PTHR43022:SF1">
    <property type="entry name" value="PROTEIN SMF"/>
    <property type="match status" value="1"/>
</dbReference>